<dbReference type="InterPro" id="IPR041426">
    <property type="entry name" value="Mos1_HTH"/>
</dbReference>
<feature type="domain" description="Mos1 transposase HTH" evidence="2">
    <location>
        <begin position="9"/>
        <end position="53"/>
    </location>
</feature>
<dbReference type="Gene3D" id="1.10.10.1450">
    <property type="match status" value="1"/>
</dbReference>
<dbReference type="PANTHER" id="PTHR46060:SF1">
    <property type="entry name" value="MARINER MOS1 TRANSPOSASE-LIKE PROTEIN"/>
    <property type="match status" value="1"/>
</dbReference>
<dbReference type="Pfam" id="PF17906">
    <property type="entry name" value="HTH_48"/>
    <property type="match status" value="1"/>
</dbReference>
<sequence>MLNVKGEQRVNIKFLVKLGKPATETYNLLKEVYGDHCLSCTQVFNRLKQLKEGRKEIEEDPHPGRPRTSKTDVNIKKIREIV</sequence>
<dbReference type="AlphaFoldDB" id="A0A7R9D941"/>
<gene>
    <name evidence="3" type="ORF">TCEB3V08_LOCUS10040</name>
</gene>
<feature type="region of interest" description="Disordered" evidence="1">
    <location>
        <begin position="52"/>
        <end position="73"/>
    </location>
</feature>
<evidence type="ECO:0000313" key="3">
    <source>
        <dbReference type="EMBL" id="CAD7409480.1"/>
    </source>
</evidence>
<evidence type="ECO:0000259" key="2">
    <source>
        <dbReference type="Pfam" id="PF17906"/>
    </source>
</evidence>
<dbReference type="EMBL" id="OC321122">
    <property type="protein sequence ID" value="CAD7409480.1"/>
    <property type="molecule type" value="Genomic_DNA"/>
</dbReference>
<evidence type="ECO:0000256" key="1">
    <source>
        <dbReference type="SAM" id="MobiDB-lite"/>
    </source>
</evidence>
<proteinExistence type="predicted"/>
<dbReference type="PANTHER" id="PTHR46060">
    <property type="entry name" value="MARINER MOS1 TRANSPOSASE-LIKE PROTEIN"/>
    <property type="match status" value="1"/>
</dbReference>
<protein>
    <recommendedName>
        <fullName evidence="2">Mos1 transposase HTH domain-containing protein</fullName>
    </recommendedName>
</protein>
<organism evidence="3">
    <name type="scientific">Timema cristinae</name>
    <name type="common">Walking stick</name>
    <dbReference type="NCBI Taxonomy" id="61476"/>
    <lineage>
        <taxon>Eukaryota</taxon>
        <taxon>Metazoa</taxon>
        <taxon>Ecdysozoa</taxon>
        <taxon>Arthropoda</taxon>
        <taxon>Hexapoda</taxon>
        <taxon>Insecta</taxon>
        <taxon>Pterygota</taxon>
        <taxon>Neoptera</taxon>
        <taxon>Polyneoptera</taxon>
        <taxon>Phasmatodea</taxon>
        <taxon>Timematodea</taxon>
        <taxon>Timematoidea</taxon>
        <taxon>Timematidae</taxon>
        <taxon>Timema</taxon>
    </lineage>
</organism>
<accession>A0A7R9D941</accession>
<reference evidence="3" key="1">
    <citation type="submission" date="2020-11" db="EMBL/GenBank/DDBJ databases">
        <authorList>
            <person name="Tran Van P."/>
        </authorList>
    </citation>
    <scope>NUCLEOTIDE SEQUENCE</scope>
</reference>
<name>A0A7R9D941_TIMCR</name>
<dbReference type="InterPro" id="IPR052709">
    <property type="entry name" value="Transposase-MT_Hybrid"/>
</dbReference>